<evidence type="ECO:0000256" key="14">
    <source>
        <dbReference type="ARBA" id="ARBA00022777"/>
    </source>
</evidence>
<dbReference type="InterPro" id="IPR018274">
    <property type="entry name" value="PEP_util_AS"/>
</dbReference>
<evidence type="ECO:0000256" key="11">
    <source>
        <dbReference type="ARBA" id="ARBA00022679"/>
    </source>
</evidence>
<evidence type="ECO:0000256" key="19">
    <source>
        <dbReference type="PIRSR" id="PIRSR000732-2"/>
    </source>
</evidence>
<dbReference type="Gene3D" id="3.50.30.10">
    <property type="entry name" value="Phosphohistidine domain"/>
    <property type="match status" value="1"/>
</dbReference>
<dbReference type="SUPFAM" id="SSF47831">
    <property type="entry name" value="Enzyme I of the PEP:sugar phosphotransferase system HPr-binding (sub)domain"/>
    <property type="match status" value="1"/>
</dbReference>
<dbReference type="SUPFAM" id="SSF52009">
    <property type="entry name" value="Phosphohistidine domain"/>
    <property type="match status" value="1"/>
</dbReference>
<keyword evidence="26" id="KW-1185">Reference proteome</keyword>
<dbReference type="Proteomes" id="UP000463857">
    <property type="component" value="Chromosome"/>
</dbReference>
<dbReference type="InterPro" id="IPR024692">
    <property type="entry name" value="PTS_EI"/>
</dbReference>
<organism evidence="25 26">
    <name type="scientific">Epidermidibacterium keratini</name>
    <dbReference type="NCBI Taxonomy" id="1891644"/>
    <lineage>
        <taxon>Bacteria</taxon>
        <taxon>Bacillati</taxon>
        <taxon>Actinomycetota</taxon>
        <taxon>Actinomycetes</taxon>
        <taxon>Sporichthyales</taxon>
        <taxon>Sporichthyaceae</taxon>
        <taxon>Epidermidibacterium</taxon>
    </lineage>
</organism>
<dbReference type="PANTHER" id="PTHR46244">
    <property type="entry name" value="PHOSPHOENOLPYRUVATE-PROTEIN PHOSPHOTRANSFERASE"/>
    <property type="match status" value="1"/>
</dbReference>
<evidence type="ECO:0000256" key="13">
    <source>
        <dbReference type="ARBA" id="ARBA00022723"/>
    </source>
</evidence>
<keyword evidence="14 17" id="KW-0418">Kinase</keyword>
<evidence type="ECO:0000256" key="3">
    <source>
        <dbReference type="ARBA" id="ARBA00002728"/>
    </source>
</evidence>
<evidence type="ECO:0000259" key="22">
    <source>
        <dbReference type="Pfam" id="PF00391"/>
    </source>
</evidence>
<evidence type="ECO:0000259" key="23">
    <source>
        <dbReference type="Pfam" id="PF02896"/>
    </source>
</evidence>
<dbReference type="InterPro" id="IPR050499">
    <property type="entry name" value="PEP-utilizing_PTS_enzyme"/>
</dbReference>
<evidence type="ECO:0000256" key="5">
    <source>
        <dbReference type="ARBA" id="ARBA00007837"/>
    </source>
</evidence>
<keyword evidence="8 17" id="KW-0813">Transport</keyword>
<feature type="domain" description="Phosphotransferase system enzyme I N-terminal" evidence="24">
    <location>
        <begin position="10"/>
        <end position="125"/>
    </location>
</feature>
<feature type="active site" description="Tele-phosphohistidine intermediate" evidence="18">
    <location>
        <position position="188"/>
    </location>
</feature>
<reference evidence="25 26" key="1">
    <citation type="journal article" date="2018" name="Int. J. Syst. Evol. Microbiol.">
        <title>Epidermidibacterium keratini gen. nov., sp. nov., a member of the family Sporichthyaceae, isolated from keratin epidermis.</title>
        <authorList>
            <person name="Lee D.G."/>
            <person name="Trujillo M.E."/>
            <person name="Kang S."/>
            <person name="Nam J.J."/>
            <person name="Kim Y.J."/>
        </authorList>
    </citation>
    <scope>NUCLEOTIDE SEQUENCE [LARGE SCALE GENOMIC DNA]</scope>
    <source>
        <strain evidence="25 26">EPI-7</strain>
    </source>
</reference>
<dbReference type="GO" id="GO:0005737">
    <property type="term" value="C:cytoplasm"/>
    <property type="evidence" value="ECO:0007669"/>
    <property type="project" value="UniProtKB-SubCell"/>
</dbReference>
<feature type="binding site" evidence="19">
    <location>
        <begin position="436"/>
        <end position="437"/>
    </location>
    <ligand>
        <name>phosphoenolpyruvate</name>
        <dbReference type="ChEBI" id="CHEBI:58702"/>
    </ligand>
</feature>
<evidence type="ECO:0000256" key="21">
    <source>
        <dbReference type="SAM" id="MobiDB-lite"/>
    </source>
</evidence>
<evidence type="ECO:0000256" key="12">
    <source>
        <dbReference type="ARBA" id="ARBA00022683"/>
    </source>
</evidence>
<dbReference type="Gene3D" id="1.10.274.10">
    <property type="entry name" value="PtsI, HPr-binding domain"/>
    <property type="match status" value="1"/>
</dbReference>
<feature type="binding site" evidence="19">
    <location>
        <position position="289"/>
    </location>
    <ligand>
        <name>phosphoenolpyruvate</name>
        <dbReference type="ChEBI" id="CHEBI:58702"/>
    </ligand>
</feature>
<evidence type="ECO:0000256" key="20">
    <source>
        <dbReference type="PIRSR" id="PIRSR000732-3"/>
    </source>
</evidence>
<dbReference type="Pfam" id="PF02896">
    <property type="entry name" value="PEP-utilizers_C"/>
    <property type="match status" value="1"/>
</dbReference>
<evidence type="ECO:0000256" key="1">
    <source>
        <dbReference type="ARBA" id="ARBA00000683"/>
    </source>
</evidence>
<evidence type="ECO:0000256" key="9">
    <source>
        <dbReference type="ARBA" id="ARBA00022490"/>
    </source>
</evidence>
<feature type="binding site" evidence="19">
    <location>
        <position position="325"/>
    </location>
    <ligand>
        <name>phosphoenolpyruvate</name>
        <dbReference type="ChEBI" id="CHEBI:58702"/>
    </ligand>
</feature>
<evidence type="ECO:0000256" key="17">
    <source>
        <dbReference type="PIRNR" id="PIRNR000732"/>
    </source>
</evidence>
<keyword evidence="15 17" id="KW-0460">Magnesium</keyword>
<accession>A0A7L4YQH1</accession>
<dbReference type="PIRSF" id="PIRSF000732">
    <property type="entry name" value="PTS_enzyme_I"/>
    <property type="match status" value="1"/>
</dbReference>
<dbReference type="InterPro" id="IPR036618">
    <property type="entry name" value="PtsI_HPr-bd_sf"/>
</dbReference>
<keyword evidence="25" id="KW-0670">Pyruvate</keyword>
<dbReference type="OrthoDB" id="9765468at2"/>
<feature type="binding site" evidence="20">
    <location>
        <position position="413"/>
    </location>
    <ligand>
        <name>Mg(2+)</name>
        <dbReference type="ChEBI" id="CHEBI:18420"/>
    </ligand>
</feature>
<evidence type="ECO:0000259" key="24">
    <source>
        <dbReference type="Pfam" id="PF05524"/>
    </source>
</evidence>
<evidence type="ECO:0000256" key="18">
    <source>
        <dbReference type="PIRSR" id="PIRSR000732-1"/>
    </source>
</evidence>
<dbReference type="PRINTS" id="PR01736">
    <property type="entry name" value="PHPHTRNFRASE"/>
</dbReference>
<evidence type="ECO:0000256" key="4">
    <source>
        <dbReference type="ARBA" id="ARBA00004496"/>
    </source>
</evidence>
<gene>
    <name evidence="25" type="primary">ptsP</name>
    <name evidence="25" type="ORF">EK0264_14190</name>
</gene>
<feature type="domain" description="PEP-utilising enzyme mobile" evidence="22">
    <location>
        <begin position="152"/>
        <end position="222"/>
    </location>
</feature>
<dbReference type="PANTHER" id="PTHR46244:SF3">
    <property type="entry name" value="PHOSPHOENOLPYRUVATE-PROTEIN PHOSPHOTRANSFERASE"/>
    <property type="match status" value="1"/>
</dbReference>
<keyword evidence="13 17" id="KW-0479">Metal-binding</keyword>
<dbReference type="InterPro" id="IPR008279">
    <property type="entry name" value="PEP-util_enz_mobile_dom"/>
</dbReference>
<keyword evidence="10 17" id="KW-0762">Sugar transport</keyword>
<dbReference type="InterPro" id="IPR000121">
    <property type="entry name" value="PEP_util_C"/>
</dbReference>
<dbReference type="InterPro" id="IPR015813">
    <property type="entry name" value="Pyrv/PenolPyrv_kinase-like_dom"/>
</dbReference>
<comment type="cofactor">
    <cofactor evidence="2 17 20">
        <name>Mg(2+)</name>
        <dbReference type="ChEBI" id="CHEBI:18420"/>
    </cofactor>
</comment>
<evidence type="ECO:0000256" key="10">
    <source>
        <dbReference type="ARBA" id="ARBA00022597"/>
    </source>
</evidence>
<feature type="binding site" evidence="19">
    <location>
        <position position="447"/>
    </location>
    <ligand>
        <name>phosphoenolpyruvate</name>
        <dbReference type="ChEBI" id="CHEBI:58702"/>
    </ligand>
</feature>
<feature type="active site" description="Proton donor" evidence="18">
    <location>
        <position position="484"/>
    </location>
</feature>
<dbReference type="EMBL" id="CP047156">
    <property type="protein sequence ID" value="QHC01318.1"/>
    <property type="molecule type" value="Genomic_DNA"/>
</dbReference>
<evidence type="ECO:0000256" key="2">
    <source>
        <dbReference type="ARBA" id="ARBA00001946"/>
    </source>
</evidence>
<dbReference type="GO" id="GO:0046872">
    <property type="term" value="F:metal ion binding"/>
    <property type="evidence" value="ECO:0007669"/>
    <property type="project" value="UniProtKB-KW"/>
</dbReference>
<evidence type="ECO:0000313" key="25">
    <source>
        <dbReference type="EMBL" id="QHC01318.1"/>
    </source>
</evidence>
<dbReference type="PROSITE" id="PS00370">
    <property type="entry name" value="PEP_ENZYMES_PHOS_SITE"/>
    <property type="match status" value="1"/>
</dbReference>
<dbReference type="NCBIfam" id="TIGR01417">
    <property type="entry name" value="PTS_I_fam"/>
    <property type="match status" value="1"/>
</dbReference>
<dbReference type="InterPro" id="IPR008731">
    <property type="entry name" value="PTS_EIN"/>
</dbReference>
<feature type="binding site" evidence="20">
    <location>
        <position position="437"/>
    </location>
    <ligand>
        <name>Mg(2+)</name>
        <dbReference type="ChEBI" id="CHEBI:18420"/>
    </ligand>
</feature>
<sequence length="553" mass="57201">MSTTETTRMGTPVVPGTAMGPVIWPAEPIDLSEVPEQSAGPEREQERLDAAIEEVADRLRGRARGADGVASEVLMAQVSLVSDKGLKRSAAKQISGGASAEQAILAAVEEFTAMFAKVGGLMAERITDLRDLGTRVFAHLRGLPEPGITMPDEPSVLLADDLAPADTATLDPQRVVAIVTRLGGPTSHTAIIARQLGLPCIVAADIAGIEAGTVVLVDGAAGQIVIDPDPQQAKERIEADRRTREAAAAWRGPGRTSDGHDVAILANVQDGAGATSAAKGQAEGIGLFRTELAFLGNETEPTVQEQAEAYAAVLSPFAGRKVVIRTLDAGSDKPMKFANLTHEDNPALGMRGLRLSVDNPGLLEHQLDAIAQAAKATGESPWVMAPMVATADEARRFAEQVRSRGLTPGVMVEIPAAAIEARRILEYVDFLSIGTNDLAQYTMAADRLSPDLATLTDAWQPAVLELIAMTARAGDAAGKPVGVCGEAAADPLLACVLVGLGISSLSMAASAVQLVGASVSSASLAQCQQAAKAALAAADPADARRAASQALGR</sequence>
<dbReference type="GO" id="GO:0016301">
    <property type="term" value="F:kinase activity"/>
    <property type="evidence" value="ECO:0007669"/>
    <property type="project" value="UniProtKB-KW"/>
</dbReference>
<evidence type="ECO:0000256" key="15">
    <source>
        <dbReference type="ARBA" id="ARBA00022842"/>
    </source>
</evidence>
<dbReference type="GO" id="GO:0009401">
    <property type="term" value="P:phosphoenolpyruvate-dependent sugar phosphotransferase system"/>
    <property type="evidence" value="ECO:0007669"/>
    <property type="project" value="UniProtKB-KW"/>
</dbReference>
<comment type="similarity">
    <text evidence="5 17">Belongs to the PEP-utilizing enzyme family.</text>
</comment>
<dbReference type="InterPro" id="IPR023151">
    <property type="entry name" value="PEP_util_CS"/>
</dbReference>
<proteinExistence type="inferred from homology"/>
<feature type="domain" description="PEP-utilising enzyme C-terminal" evidence="23">
    <location>
        <begin position="253"/>
        <end position="521"/>
    </location>
</feature>
<dbReference type="GO" id="GO:0008965">
    <property type="term" value="F:phosphoenolpyruvate-protein phosphotransferase activity"/>
    <property type="evidence" value="ECO:0007669"/>
    <property type="project" value="UniProtKB-EC"/>
</dbReference>
<keyword evidence="11 17" id="KW-0808">Transferase</keyword>
<dbReference type="PROSITE" id="PS00742">
    <property type="entry name" value="PEP_ENZYMES_2"/>
    <property type="match status" value="1"/>
</dbReference>
<dbReference type="InterPro" id="IPR036637">
    <property type="entry name" value="Phosphohistidine_dom_sf"/>
</dbReference>
<dbReference type="InterPro" id="IPR006318">
    <property type="entry name" value="PTS_EI-like"/>
</dbReference>
<evidence type="ECO:0000256" key="7">
    <source>
        <dbReference type="ARBA" id="ARBA00016544"/>
    </source>
</evidence>
<comment type="function">
    <text evidence="3 17">General (non sugar-specific) component of the phosphoenolpyruvate-dependent sugar phosphotransferase system (sugar PTS). This major carbohydrate active-transport system catalyzes the phosphorylation of incoming sugar substrates concomitantly with their translocation across the cell membrane. Enzyme I transfers the phosphoryl group from phosphoenolpyruvate (PEP) to the phosphoryl carrier protein (HPr).</text>
</comment>
<dbReference type="InterPro" id="IPR040442">
    <property type="entry name" value="Pyrv_kinase-like_dom_sf"/>
</dbReference>
<evidence type="ECO:0000256" key="16">
    <source>
        <dbReference type="ARBA" id="ARBA00033235"/>
    </source>
</evidence>
<dbReference type="AlphaFoldDB" id="A0A7L4YQH1"/>
<comment type="subcellular location">
    <subcellularLocation>
        <location evidence="4 17">Cytoplasm</location>
    </subcellularLocation>
</comment>
<comment type="catalytic activity">
    <reaction evidence="1 17">
        <text>L-histidyl-[protein] + phosphoenolpyruvate = N(pros)-phospho-L-histidyl-[protein] + pyruvate</text>
        <dbReference type="Rhea" id="RHEA:23880"/>
        <dbReference type="Rhea" id="RHEA-COMP:9745"/>
        <dbReference type="Rhea" id="RHEA-COMP:9746"/>
        <dbReference type="ChEBI" id="CHEBI:15361"/>
        <dbReference type="ChEBI" id="CHEBI:29979"/>
        <dbReference type="ChEBI" id="CHEBI:58702"/>
        <dbReference type="ChEBI" id="CHEBI:64837"/>
        <dbReference type="EC" id="2.7.3.9"/>
    </reaction>
</comment>
<dbReference type="InParanoid" id="A0A7L4YQH1"/>
<dbReference type="Pfam" id="PF00391">
    <property type="entry name" value="PEP-utilizers"/>
    <property type="match status" value="1"/>
</dbReference>
<evidence type="ECO:0000313" key="26">
    <source>
        <dbReference type="Proteomes" id="UP000463857"/>
    </source>
</evidence>
<dbReference type="KEGG" id="eke:EK0264_14190"/>
<dbReference type="Pfam" id="PF05524">
    <property type="entry name" value="PEP-utilisers_N"/>
    <property type="match status" value="1"/>
</dbReference>
<dbReference type="RefSeq" id="WP_159546455.1">
    <property type="nucleotide sequence ID" value="NZ_CP047156.1"/>
</dbReference>
<feature type="region of interest" description="Disordered" evidence="21">
    <location>
        <begin position="1"/>
        <end position="21"/>
    </location>
</feature>
<evidence type="ECO:0000256" key="6">
    <source>
        <dbReference type="ARBA" id="ARBA00012232"/>
    </source>
</evidence>
<evidence type="ECO:0000256" key="8">
    <source>
        <dbReference type="ARBA" id="ARBA00022448"/>
    </source>
</evidence>
<keyword evidence="9 17" id="KW-0963">Cytoplasm</keyword>
<dbReference type="EC" id="2.7.3.9" evidence="6 17"/>
<protein>
    <recommendedName>
        <fullName evidence="7 17">Phosphoenolpyruvate-protein phosphotransferase</fullName>
        <ecNumber evidence="6 17">2.7.3.9</ecNumber>
    </recommendedName>
    <alternativeName>
        <fullName evidence="16 17">Phosphotransferase system, enzyme I</fullName>
    </alternativeName>
</protein>
<keyword evidence="12 17" id="KW-0598">Phosphotransferase system</keyword>
<dbReference type="Gene3D" id="3.20.20.60">
    <property type="entry name" value="Phosphoenolpyruvate-binding domains"/>
    <property type="match status" value="1"/>
</dbReference>
<name>A0A7L4YQH1_9ACTN</name>
<dbReference type="SUPFAM" id="SSF51621">
    <property type="entry name" value="Phosphoenolpyruvate/pyruvate domain"/>
    <property type="match status" value="1"/>
</dbReference>